<dbReference type="Pfam" id="PF03061">
    <property type="entry name" value="4HBT"/>
    <property type="match status" value="1"/>
</dbReference>
<sequence length="184" mass="20161">MASKFHPDFDIPWCESLLRSDISIVEVPFQHPSRNDTPLNKGVSNSMFRKTLYSADAIRAQISFKRPTTEPDSIIPWEYCYLMSLGSGIDGKSGRAHGGFNALVLDQITGTVASMVSGSFAPATATMTVDYKAPIDTPGVVLCRAWAVERQGRKTWVKARIEDGKGNLLAGAKSLFVDPRPQKI</sequence>
<evidence type="ECO:0000313" key="2">
    <source>
        <dbReference type="EMBL" id="KIW26544.1"/>
    </source>
</evidence>
<dbReference type="GeneID" id="27348825"/>
<dbReference type="EMBL" id="KN847044">
    <property type="protein sequence ID" value="KIW26544.1"/>
    <property type="molecule type" value="Genomic_DNA"/>
</dbReference>
<evidence type="ECO:0000259" key="1">
    <source>
        <dbReference type="Pfam" id="PF03061"/>
    </source>
</evidence>
<dbReference type="PANTHER" id="PTHR47260:SF3">
    <property type="entry name" value="THIOESTERASE FAMILY PROTEIN (AFU_ORTHOLOGUE AFUA_7G03960)"/>
    <property type="match status" value="1"/>
</dbReference>
<dbReference type="OrthoDB" id="506431at2759"/>
<dbReference type="HOGENOM" id="CLU_052827_4_2_1"/>
<dbReference type="AlphaFoldDB" id="A0A0D2CSJ8"/>
<dbReference type="SUPFAM" id="SSF54637">
    <property type="entry name" value="Thioesterase/thiol ester dehydrase-isomerase"/>
    <property type="match status" value="1"/>
</dbReference>
<dbReference type="RefSeq" id="XP_016246760.1">
    <property type="nucleotide sequence ID" value="XM_016396904.1"/>
</dbReference>
<organism evidence="2 3">
    <name type="scientific">Cladophialophora immunda</name>
    <dbReference type="NCBI Taxonomy" id="569365"/>
    <lineage>
        <taxon>Eukaryota</taxon>
        <taxon>Fungi</taxon>
        <taxon>Dikarya</taxon>
        <taxon>Ascomycota</taxon>
        <taxon>Pezizomycotina</taxon>
        <taxon>Eurotiomycetes</taxon>
        <taxon>Chaetothyriomycetidae</taxon>
        <taxon>Chaetothyriales</taxon>
        <taxon>Herpotrichiellaceae</taxon>
        <taxon>Cladophialophora</taxon>
    </lineage>
</organism>
<dbReference type="Proteomes" id="UP000054466">
    <property type="component" value="Unassembled WGS sequence"/>
</dbReference>
<gene>
    <name evidence="2" type="ORF">PV07_09631</name>
</gene>
<feature type="domain" description="Thioesterase" evidence="1">
    <location>
        <begin position="94"/>
        <end position="169"/>
    </location>
</feature>
<dbReference type="PANTHER" id="PTHR47260">
    <property type="entry name" value="UPF0644 PROTEIN PB2B4.06"/>
    <property type="match status" value="1"/>
</dbReference>
<dbReference type="InterPro" id="IPR006683">
    <property type="entry name" value="Thioestr_dom"/>
</dbReference>
<protein>
    <recommendedName>
        <fullName evidence="1">Thioesterase domain-containing protein</fullName>
    </recommendedName>
</protein>
<keyword evidence="3" id="KW-1185">Reference proteome</keyword>
<dbReference type="VEuPathDB" id="FungiDB:PV07_09631"/>
<reference evidence="2 3" key="1">
    <citation type="submission" date="2015-01" db="EMBL/GenBank/DDBJ databases">
        <title>The Genome Sequence of Cladophialophora immunda CBS83496.</title>
        <authorList>
            <consortium name="The Broad Institute Genomics Platform"/>
            <person name="Cuomo C."/>
            <person name="de Hoog S."/>
            <person name="Gorbushina A."/>
            <person name="Stielow B."/>
            <person name="Teixiera M."/>
            <person name="Abouelleil A."/>
            <person name="Chapman S.B."/>
            <person name="Priest M."/>
            <person name="Young S.K."/>
            <person name="Wortman J."/>
            <person name="Nusbaum C."/>
            <person name="Birren B."/>
        </authorList>
    </citation>
    <scope>NUCLEOTIDE SEQUENCE [LARGE SCALE GENOMIC DNA]</scope>
    <source>
        <strain evidence="2 3">CBS 83496</strain>
    </source>
</reference>
<dbReference type="CDD" id="cd03443">
    <property type="entry name" value="PaaI_thioesterase"/>
    <property type="match status" value="1"/>
</dbReference>
<dbReference type="InterPro" id="IPR029069">
    <property type="entry name" value="HotDog_dom_sf"/>
</dbReference>
<evidence type="ECO:0000313" key="3">
    <source>
        <dbReference type="Proteomes" id="UP000054466"/>
    </source>
</evidence>
<dbReference type="Gene3D" id="3.10.129.10">
    <property type="entry name" value="Hotdog Thioesterase"/>
    <property type="match status" value="1"/>
</dbReference>
<accession>A0A0D2CSJ8</accession>
<proteinExistence type="predicted"/>
<dbReference type="InterPro" id="IPR052061">
    <property type="entry name" value="PTE-AB_protein"/>
</dbReference>
<name>A0A0D2CSJ8_9EURO</name>